<feature type="transmembrane region" description="Helical" evidence="4">
    <location>
        <begin position="30"/>
        <end position="53"/>
    </location>
</feature>
<dbReference type="Proteomes" id="UP001195914">
    <property type="component" value="Unassembled WGS sequence"/>
</dbReference>
<name>A0AAD9GFC5_BABDI</name>
<feature type="transmembrane region" description="Helical" evidence="4">
    <location>
        <begin position="65"/>
        <end position="83"/>
    </location>
</feature>
<dbReference type="AlphaFoldDB" id="A0AAD9GFC5"/>
<evidence type="ECO:0000256" key="4">
    <source>
        <dbReference type="SAM" id="Phobius"/>
    </source>
</evidence>
<dbReference type="SUPFAM" id="SSF118215">
    <property type="entry name" value="Proton glutamate symport protein"/>
    <property type="match status" value="1"/>
</dbReference>
<protein>
    <submittedName>
        <fullName evidence="5">Membrane protein</fullName>
    </submittedName>
</protein>
<dbReference type="InterPro" id="IPR036458">
    <property type="entry name" value="Na:dicarbo_symporter_sf"/>
</dbReference>
<reference evidence="5" key="1">
    <citation type="journal article" date="2014" name="Nucleic Acids Res.">
        <title>The evolutionary dynamics of variant antigen genes in Babesia reveal a history of genomic innovation underlying host-parasite interaction.</title>
        <authorList>
            <person name="Jackson A.P."/>
            <person name="Otto T.D."/>
            <person name="Darby A."/>
            <person name="Ramaprasad A."/>
            <person name="Xia D."/>
            <person name="Echaide I.E."/>
            <person name="Farber M."/>
            <person name="Gahlot S."/>
            <person name="Gamble J."/>
            <person name="Gupta D."/>
            <person name="Gupta Y."/>
            <person name="Jackson L."/>
            <person name="Malandrin L."/>
            <person name="Malas T.B."/>
            <person name="Moussa E."/>
            <person name="Nair M."/>
            <person name="Reid A.J."/>
            <person name="Sanders M."/>
            <person name="Sharma J."/>
            <person name="Tracey A."/>
            <person name="Quail M.A."/>
            <person name="Weir W."/>
            <person name="Wastling J.M."/>
            <person name="Hall N."/>
            <person name="Willadsen P."/>
            <person name="Lingelbach K."/>
            <person name="Shiels B."/>
            <person name="Tait A."/>
            <person name="Berriman M."/>
            <person name="Allred D.R."/>
            <person name="Pain A."/>
        </authorList>
    </citation>
    <scope>NUCLEOTIDE SEQUENCE</scope>
    <source>
        <strain evidence="5">1802A</strain>
    </source>
</reference>
<gene>
    <name evidence="5" type="ORF">X943_001571</name>
</gene>
<evidence type="ECO:0000313" key="5">
    <source>
        <dbReference type="EMBL" id="KAK1937399.1"/>
    </source>
</evidence>
<keyword evidence="1 4" id="KW-0812">Transmembrane</keyword>
<evidence type="ECO:0000313" key="6">
    <source>
        <dbReference type="Proteomes" id="UP001195914"/>
    </source>
</evidence>
<keyword evidence="2 4" id="KW-1133">Transmembrane helix</keyword>
<reference evidence="5" key="2">
    <citation type="submission" date="2021-05" db="EMBL/GenBank/DDBJ databases">
        <authorList>
            <person name="Pain A."/>
        </authorList>
    </citation>
    <scope>NUCLEOTIDE SEQUENCE</scope>
    <source>
        <strain evidence="5">1802A</strain>
    </source>
</reference>
<proteinExistence type="predicted"/>
<feature type="transmembrane region" description="Helical" evidence="4">
    <location>
        <begin position="103"/>
        <end position="130"/>
    </location>
</feature>
<dbReference type="EMBL" id="JAHBMH010000033">
    <property type="protein sequence ID" value="KAK1937399.1"/>
    <property type="molecule type" value="Genomic_DNA"/>
</dbReference>
<dbReference type="GO" id="GO:0015293">
    <property type="term" value="F:symporter activity"/>
    <property type="evidence" value="ECO:0007669"/>
    <property type="project" value="InterPro"/>
</dbReference>
<keyword evidence="6" id="KW-1185">Reference proteome</keyword>
<organism evidence="5 6">
    <name type="scientific">Babesia divergens</name>
    <dbReference type="NCBI Taxonomy" id="32595"/>
    <lineage>
        <taxon>Eukaryota</taxon>
        <taxon>Sar</taxon>
        <taxon>Alveolata</taxon>
        <taxon>Apicomplexa</taxon>
        <taxon>Aconoidasida</taxon>
        <taxon>Piroplasmida</taxon>
        <taxon>Babesiidae</taxon>
        <taxon>Babesia</taxon>
    </lineage>
</organism>
<keyword evidence="3 4" id="KW-0472">Membrane</keyword>
<evidence type="ECO:0000256" key="2">
    <source>
        <dbReference type="ARBA" id="ARBA00022989"/>
    </source>
</evidence>
<dbReference type="GO" id="GO:0016020">
    <property type="term" value="C:membrane"/>
    <property type="evidence" value="ECO:0007669"/>
    <property type="project" value="InterPro"/>
</dbReference>
<comment type="caution">
    <text evidence="5">The sequence shown here is derived from an EMBL/GenBank/DDBJ whole genome shotgun (WGS) entry which is preliminary data.</text>
</comment>
<feature type="transmembrane region" description="Helical" evidence="4">
    <location>
        <begin position="151"/>
        <end position="172"/>
    </location>
</feature>
<evidence type="ECO:0000256" key="3">
    <source>
        <dbReference type="ARBA" id="ARBA00023136"/>
    </source>
</evidence>
<evidence type="ECO:0000256" key="1">
    <source>
        <dbReference type="ARBA" id="ARBA00022692"/>
    </source>
</evidence>
<sequence length="229" mass="25866">MHSMSPDDFSFPTAHDYLGWFDREMPLSKLPLWSTLIASIAGGVIGIICSLVVNCALVEISTSPFFTLYFGCTFLVIGIVILWRLTASTTDIDNSQRRFLRYFATMVLIYTLLGVSISFALTFTIVDLVNYFISMFETSVARPLVESKSQVLIILVIACTMGAMFGFIFGLMSIEDEAEYHIKLALMKEEAYTWPLGAILGALAGFCNNYLRQQEFWRFNRNNAYNVEI</sequence>
<accession>A0AAD9GFC5</accession>
<feature type="transmembrane region" description="Helical" evidence="4">
    <location>
        <begin position="192"/>
        <end position="211"/>
    </location>
</feature>